<organism evidence="3 4">
    <name type="scientific">Neoarthrinium moseri</name>
    <dbReference type="NCBI Taxonomy" id="1658444"/>
    <lineage>
        <taxon>Eukaryota</taxon>
        <taxon>Fungi</taxon>
        <taxon>Dikarya</taxon>
        <taxon>Ascomycota</taxon>
        <taxon>Pezizomycotina</taxon>
        <taxon>Sordariomycetes</taxon>
        <taxon>Xylariomycetidae</taxon>
        <taxon>Amphisphaeriales</taxon>
        <taxon>Apiosporaceae</taxon>
        <taxon>Neoarthrinium</taxon>
    </lineage>
</organism>
<keyword evidence="4" id="KW-1185">Reference proteome</keyword>
<feature type="compositionally biased region" description="Low complexity" evidence="2">
    <location>
        <begin position="275"/>
        <end position="286"/>
    </location>
</feature>
<feature type="region of interest" description="Disordered" evidence="2">
    <location>
        <begin position="1"/>
        <end position="49"/>
    </location>
</feature>
<name>A0A9Q0ASK7_9PEZI</name>
<evidence type="ECO:0000313" key="4">
    <source>
        <dbReference type="Proteomes" id="UP000829685"/>
    </source>
</evidence>
<evidence type="ECO:0000313" key="3">
    <source>
        <dbReference type="EMBL" id="KAI1878968.1"/>
    </source>
</evidence>
<comment type="caution">
    <text evidence="3">The sequence shown here is derived from an EMBL/GenBank/DDBJ whole genome shotgun (WGS) entry which is preliminary data.</text>
</comment>
<protein>
    <submittedName>
        <fullName evidence="3">Uncharacterized protein</fullName>
    </submittedName>
</protein>
<feature type="compositionally biased region" description="Polar residues" evidence="2">
    <location>
        <begin position="1"/>
        <end position="11"/>
    </location>
</feature>
<evidence type="ECO:0000256" key="1">
    <source>
        <dbReference type="SAM" id="Coils"/>
    </source>
</evidence>
<reference evidence="3" key="1">
    <citation type="submission" date="2021-03" db="EMBL/GenBank/DDBJ databases">
        <title>Revisited historic fungal species revealed as producer of novel bioactive compounds through whole genome sequencing and comparative genomics.</title>
        <authorList>
            <person name="Vignolle G.A."/>
            <person name="Hochenegger N."/>
            <person name="Mach R.L."/>
            <person name="Mach-Aigner A.R."/>
            <person name="Javad Rahimi M."/>
            <person name="Salim K.A."/>
            <person name="Chan C.M."/>
            <person name="Lim L.B.L."/>
            <person name="Cai F."/>
            <person name="Druzhinina I.S."/>
            <person name="U'Ren J.M."/>
            <person name="Derntl C."/>
        </authorList>
    </citation>
    <scope>NUCLEOTIDE SEQUENCE</scope>
    <source>
        <strain evidence="3">TUCIM 5799</strain>
    </source>
</reference>
<feature type="region of interest" description="Disordered" evidence="2">
    <location>
        <begin position="209"/>
        <end position="288"/>
    </location>
</feature>
<dbReference type="AlphaFoldDB" id="A0A9Q0ASK7"/>
<keyword evidence="1" id="KW-0175">Coiled coil</keyword>
<evidence type="ECO:0000256" key="2">
    <source>
        <dbReference type="SAM" id="MobiDB-lite"/>
    </source>
</evidence>
<dbReference type="EMBL" id="JAFIMR010000005">
    <property type="protein sequence ID" value="KAI1878968.1"/>
    <property type="molecule type" value="Genomic_DNA"/>
</dbReference>
<sequence length="401" mass="44214">MASNPTDLSTAPGSPGSPGSPTNSVPSDDERYRDLKRPGDSPKRESPYRSINLKANKALITWNGANGQTEILGCCQEGKRFVTIHFTANMDEHIGMFRVLIPLDSATVQKPINLYMFIAPESIHSVSLDESGSDIAQKELQTQTHCLRFTLSRTVSLVIPKSLDPTSLDSTPRFASVRALAAQTDFSIYIPAKTCSKPELRALCDAVSSPTPGYKADPRSSNINSLYAGEGGQLLEDSPPGYEDPTGPILAQGPAAEPELDPDQTLSKKRRRRSSSSTSQERQSSKIMSILERLTESVDTLSARVNQMSSRLDRLESHMENMTENLQSEFERALQDTRDETQNTLDGTYEDLLWTAQDNLKDHVNEQIAEMEDRASRRIVRSLRNAAVTLQLDLVSEGDSP</sequence>
<feature type="compositionally biased region" description="Low complexity" evidence="2">
    <location>
        <begin position="12"/>
        <end position="26"/>
    </location>
</feature>
<proteinExistence type="predicted"/>
<dbReference type="Proteomes" id="UP000829685">
    <property type="component" value="Unassembled WGS sequence"/>
</dbReference>
<gene>
    <name evidence="3" type="ORF">JX265_003145</name>
</gene>
<feature type="compositionally biased region" description="Basic and acidic residues" evidence="2">
    <location>
        <begin position="28"/>
        <end position="47"/>
    </location>
</feature>
<feature type="coiled-coil region" evidence="1">
    <location>
        <begin position="291"/>
        <end position="332"/>
    </location>
</feature>
<accession>A0A9Q0ASK7</accession>